<evidence type="ECO:0000313" key="3">
    <source>
        <dbReference type="Proteomes" id="UP000784294"/>
    </source>
</evidence>
<proteinExistence type="predicted"/>
<feature type="compositionally biased region" description="Acidic residues" evidence="1">
    <location>
        <begin position="132"/>
        <end position="142"/>
    </location>
</feature>
<organism evidence="2 3">
    <name type="scientific">Protopolystoma xenopodis</name>
    <dbReference type="NCBI Taxonomy" id="117903"/>
    <lineage>
        <taxon>Eukaryota</taxon>
        <taxon>Metazoa</taxon>
        <taxon>Spiralia</taxon>
        <taxon>Lophotrochozoa</taxon>
        <taxon>Platyhelminthes</taxon>
        <taxon>Monogenea</taxon>
        <taxon>Polyopisthocotylea</taxon>
        <taxon>Polystomatidea</taxon>
        <taxon>Polystomatidae</taxon>
        <taxon>Protopolystoma</taxon>
    </lineage>
</organism>
<gene>
    <name evidence="2" type="ORF">PXEA_LOCUS19149</name>
</gene>
<comment type="caution">
    <text evidence="2">The sequence shown here is derived from an EMBL/GenBank/DDBJ whole genome shotgun (WGS) entry which is preliminary data.</text>
</comment>
<reference evidence="2" key="1">
    <citation type="submission" date="2018-11" db="EMBL/GenBank/DDBJ databases">
        <authorList>
            <consortium name="Pathogen Informatics"/>
        </authorList>
    </citation>
    <scope>NUCLEOTIDE SEQUENCE</scope>
</reference>
<feature type="region of interest" description="Disordered" evidence="1">
    <location>
        <begin position="103"/>
        <end position="163"/>
    </location>
</feature>
<feature type="compositionally biased region" description="Low complexity" evidence="1">
    <location>
        <begin position="111"/>
        <end position="123"/>
    </location>
</feature>
<name>A0A3S5AUM6_9PLAT</name>
<accession>A0A3S5AUM6</accession>
<protein>
    <submittedName>
        <fullName evidence="2">Uncharacterized protein</fullName>
    </submittedName>
</protein>
<dbReference type="EMBL" id="CAAALY010075769">
    <property type="protein sequence ID" value="VEL25709.1"/>
    <property type="molecule type" value="Genomic_DNA"/>
</dbReference>
<feature type="compositionally biased region" description="Basic and acidic residues" evidence="1">
    <location>
        <begin position="153"/>
        <end position="163"/>
    </location>
</feature>
<keyword evidence="3" id="KW-1185">Reference proteome</keyword>
<sequence length="242" mass="27147">MLLFVLHRLGALPRLSLQAAYLVYLVGCRGLARLRLRTSVKQVNWFSGHEGAPADSAAILRAETVEEENGVVELGRRMKSSVLSPRLVDASHTRSVGLARQTEYSGAKVATQTTTFPTNPTRPVSRALSGDGSDEDDEEEGEVDKRSRRPRDKARLTSEMKDLAEPSQRSYRVLRAQLIHTSLVLLPERRAVRVEWLATRPGRFSLRLRLPNCEHSFRFRNALTTDLTIPLTIPLNEGLIVR</sequence>
<dbReference type="Proteomes" id="UP000784294">
    <property type="component" value="Unassembled WGS sequence"/>
</dbReference>
<evidence type="ECO:0000313" key="2">
    <source>
        <dbReference type="EMBL" id="VEL25709.1"/>
    </source>
</evidence>
<dbReference type="AlphaFoldDB" id="A0A3S5AUM6"/>
<evidence type="ECO:0000256" key="1">
    <source>
        <dbReference type="SAM" id="MobiDB-lite"/>
    </source>
</evidence>